<dbReference type="EMBL" id="JAQPOK010000041">
    <property type="protein sequence ID" value="MDJ1178303.1"/>
    <property type="molecule type" value="Genomic_DNA"/>
</dbReference>
<dbReference type="Pfam" id="PF14218">
    <property type="entry name" value="COP23"/>
    <property type="match status" value="1"/>
</dbReference>
<gene>
    <name evidence="2" type="ORF">PJF56_05460</name>
</gene>
<feature type="coiled-coil region" evidence="1">
    <location>
        <begin position="52"/>
        <end position="79"/>
    </location>
</feature>
<evidence type="ECO:0000256" key="1">
    <source>
        <dbReference type="SAM" id="Coils"/>
    </source>
</evidence>
<sequence length="328" mass="36635">MKFKFNRSNWFSRVLMGTAILATLGVMVPEVVNANGAESQDTLAVYPRLSAQELAEHRRKQIEELVKEIEKTQAEMNANPQQFCQQENGQKCAVLSNQLQVTAGLFYSMGEALQEQNNPQQAQRQFEKAGSFTEQANRIQSLTRGIQSGYYTEGTGGSYPGLDENLVSYQEAEKSDLQQEATGFFQQGENQLAYQSIGQVSKVGKHFDCRQNNGQWQTVVNKNSQSHPLILWGDLGGYSTEARCNAVSARLNNLESHVVQDVAQTFKVDEIEVDQKKVTVVCVPDRGRCNSENAIFTLTRASRPSNWEIQEQFIGLVNDPGSEAPIRN</sequence>
<protein>
    <submittedName>
        <fullName evidence="2">COP23 domain-containing protein</fullName>
    </submittedName>
</protein>
<dbReference type="InterPro" id="IPR025478">
    <property type="entry name" value="COP23"/>
</dbReference>
<reference evidence="2 3" key="1">
    <citation type="submission" date="2023-01" db="EMBL/GenBank/DDBJ databases">
        <title>Novel diversity within Roseofilum (Cyanobacteria; Desertifilaceae) from marine benthic mats with descriptions of four novel species.</title>
        <authorList>
            <person name="Wang Y."/>
            <person name="Berthold D.E."/>
            <person name="Hu J."/>
            <person name="Lefler F.W."/>
            <person name="Laughinghouse H.D. IV."/>
        </authorList>
    </citation>
    <scope>NUCLEOTIDE SEQUENCE [LARGE SCALE GENOMIC DNA]</scope>
    <source>
        <strain evidence="2 3">BLCC-M91</strain>
    </source>
</reference>
<dbReference type="Proteomes" id="UP001231370">
    <property type="component" value="Unassembled WGS sequence"/>
</dbReference>
<organism evidence="2 3">
    <name type="scientific">Roseofilum halophilum BLCC-M91</name>
    <dbReference type="NCBI Taxonomy" id="3022259"/>
    <lineage>
        <taxon>Bacteria</taxon>
        <taxon>Bacillati</taxon>
        <taxon>Cyanobacteriota</taxon>
        <taxon>Cyanophyceae</taxon>
        <taxon>Desertifilales</taxon>
        <taxon>Desertifilaceae</taxon>
        <taxon>Roseofilum</taxon>
        <taxon>Roseofilum halophilum</taxon>
    </lineage>
</organism>
<accession>A0ABT7BGI8</accession>
<proteinExistence type="predicted"/>
<keyword evidence="3" id="KW-1185">Reference proteome</keyword>
<comment type="caution">
    <text evidence="2">The sequence shown here is derived from an EMBL/GenBank/DDBJ whole genome shotgun (WGS) entry which is preliminary data.</text>
</comment>
<evidence type="ECO:0000313" key="3">
    <source>
        <dbReference type="Proteomes" id="UP001231370"/>
    </source>
</evidence>
<dbReference type="RefSeq" id="WP_283761626.1">
    <property type="nucleotide sequence ID" value="NZ_JAQPOK010000041.1"/>
</dbReference>
<keyword evidence="1" id="KW-0175">Coiled coil</keyword>
<name>A0ABT7BGI8_9CYAN</name>
<evidence type="ECO:0000313" key="2">
    <source>
        <dbReference type="EMBL" id="MDJ1178303.1"/>
    </source>
</evidence>